<feature type="compositionally biased region" description="Basic and acidic residues" evidence="9">
    <location>
        <begin position="165"/>
        <end position="182"/>
    </location>
</feature>
<name>A0AAV3ZAV3_9GAST</name>
<gene>
    <name evidence="11" type="ORF">PoB_001757900</name>
</gene>
<evidence type="ECO:0000256" key="8">
    <source>
        <dbReference type="SAM" id="Coils"/>
    </source>
</evidence>
<dbReference type="AlphaFoldDB" id="A0AAV3ZAV3"/>
<evidence type="ECO:0000256" key="6">
    <source>
        <dbReference type="ARBA" id="ARBA00023163"/>
    </source>
</evidence>
<keyword evidence="3" id="KW-0805">Transcription regulation</keyword>
<evidence type="ECO:0000256" key="2">
    <source>
        <dbReference type="ARBA" id="ARBA00009050"/>
    </source>
</evidence>
<feature type="region of interest" description="Disordered" evidence="9">
    <location>
        <begin position="1"/>
        <end position="102"/>
    </location>
</feature>
<feature type="compositionally biased region" description="Polar residues" evidence="9">
    <location>
        <begin position="652"/>
        <end position="662"/>
    </location>
</feature>
<feature type="compositionally biased region" description="Low complexity" evidence="9">
    <location>
        <begin position="297"/>
        <end position="333"/>
    </location>
</feature>
<dbReference type="InterPro" id="IPR004827">
    <property type="entry name" value="bZIP"/>
</dbReference>
<keyword evidence="7" id="KW-0539">Nucleus</keyword>
<feature type="compositionally biased region" description="Polar residues" evidence="9">
    <location>
        <begin position="10"/>
        <end position="24"/>
    </location>
</feature>
<sequence>MQKDKRIVFSQLTPDEQSMSIGDQSNSASYSGNANSSSSSNSKKPTATTIGASGTSSSTRHASAAGMAPKQQKAGKRPGRKPSKINATDKLERSRQSARECRARKKLRYQYLEELVINREKAVFAIRDELKLYKQWCNQLDAGGPVPEALIKLIVNEDLEKSRRQREQAEKALEKQQKRQQQEQKTSSSSSSISSSTSSTGSSTSSPPKSSPPPASNLETPTTSSASSSSNQPQTAAAHVSRLMMQQQQQQQLLQKAKAAQGGGAGQVFRPQTLKVEPSSPTWSQIEHLLPKLSPTQPQYPQQQHHHFPQQQQEQDQTAQPGPSAAGPSTSSQRTASLTRQEAFDMTTALQQSVQQQLQQVKGMLEQRKEQQQRLQQEQQQQQQQYQHLQERQGLQSQLSIPESLSNFILSTRLPGSSEAGDQYGELLQQESLPSPQHYQGPQQYQPQYKHVPQSLVNQPQRTTPNYVPPPNFLDISNSTPNQRTLQQQYMTKAKSDPSTSNTADFLSFSSMDSFPTTCSASPGSVPSFFDSRDVIRSRSLSNPSYMFSVSRNQQNVPLLSQTQGYTYSSPTPYTSSSGAYQSPAVTSTGVTKSQTFSSDSQSIAGPTLGFFSGNTLGPQGHSSAMLPTTSFPSSGPVESESPSSSDENLNEQDLFQFSTLTPHKRTLSDPILHGGKMRKTAPEADDQQQQRQPISAAGASPFFSSSADEALFSDPHTTLKNLTTTMRCFSSTRTSNTPSPSPSIGLVPMGVNSPSPTPSGGSASRSGSFSRSSPAPTSSVSPVPSSTCTSALPSLGSLPSLSSLPFYDTEDFALSPAAHAAVDTALDIFSSTVAARDPESGFPTVDCSNSSGLQASIDPIPEFLSYFSDIQAPNRANPGISTASSVGQGTSFLTQMDVNIPNIIDERLEDRDGSQ</sequence>
<keyword evidence="6" id="KW-0804">Transcription</keyword>
<dbReference type="GO" id="GO:0005634">
    <property type="term" value="C:nucleus"/>
    <property type="evidence" value="ECO:0007669"/>
    <property type="project" value="UniProtKB-SubCell"/>
</dbReference>
<evidence type="ECO:0000256" key="9">
    <source>
        <dbReference type="SAM" id="MobiDB-lite"/>
    </source>
</evidence>
<dbReference type="Pfam" id="PF07716">
    <property type="entry name" value="bZIP_2"/>
    <property type="match status" value="1"/>
</dbReference>
<comment type="similarity">
    <text evidence="2">Belongs to the bZIP family. ATF subfamily.</text>
</comment>
<dbReference type="Proteomes" id="UP000735302">
    <property type="component" value="Unassembled WGS sequence"/>
</dbReference>
<keyword evidence="8" id="KW-0175">Coiled coil</keyword>
<comment type="caution">
    <text evidence="11">The sequence shown here is derived from an EMBL/GenBank/DDBJ whole genome shotgun (WGS) entry which is preliminary data.</text>
</comment>
<dbReference type="EMBL" id="BLXT01002087">
    <property type="protein sequence ID" value="GFN91073.1"/>
    <property type="molecule type" value="Genomic_DNA"/>
</dbReference>
<feature type="compositionally biased region" description="Low complexity" evidence="9">
    <location>
        <begin position="631"/>
        <end position="648"/>
    </location>
</feature>
<feature type="region of interest" description="Disordered" evidence="9">
    <location>
        <begin position="165"/>
        <end position="338"/>
    </location>
</feature>
<feature type="coiled-coil region" evidence="8">
    <location>
        <begin position="354"/>
        <end position="392"/>
    </location>
</feature>
<evidence type="ECO:0000256" key="5">
    <source>
        <dbReference type="ARBA" id="ARBA00023159"/>
    </source>
</evidence>
<feature type="region of interest" description="Disordered" evidence="9">
    <location>
        <begin position="731"/>
        <end position="787"/>
    </location>
</feature>
<feature type="compositionally biased region" description="Basic residues" evidence="9">
    <location>
        <begin position="73"/>
        <end position="83"/>
    </location>
</feature>
<evidence type="ECO:0000313" key="12">
    <source>
        <dbReference type="Proteomes" id="UP000735302"/>
    </source>
</evidence>
<keyword evidence="5" id="KW-0010">Activator</keyword>
<dbReference type="CDD" id="cd14709">
    <property type="entry name" value="bZIP_CREBL2"/>
    <property type="match status" value="1"/>
</dbReference>
<accession>A0AAV3ZAV3</accession>
<proteinExistence type="inferred from homology"/>
<evidence type="ECO:0000313" key="11">
    <source>
        <dbReference type="EMBL" id="GFN91073.1"/>
    </source>
</evidence>
<dbReference type="GO" id="GO:0003700">
    <property type="term" value="F:DNA-binding transcription factor activity"/>
    <property type="evidence" value="ECO:0007669"/>
    <property type="project" value="InterPro"/>
</dbReference>
<feature type="region of interest" description="Disordered" evidence="9">
    <location>
        <begin position="459"/>
        <end position="480"/>
    </location>
</feature>
<feature type="compositionally biased region" description="Low complexity" evidence="9">
    <location>
        <begin position="246"/>
        <end position="260"/>
    </location>
</feature>
<dbReference type="GO" id="GO:0003677">
    <property type="term" value="F:DNA binding"/>
    <property type="evidence" value="ECO:0007669"/>
    <property type="project" value="UniProtKB-KW"/>
</dbReference>
<feature type="compositionally biased region" description="Basic and acidic residues" evidence="9">
    <location>
        <begin position="87"/>
        <end position="101"/>
    </location>
</feature>
<keyword evidence="12" id="KW-1185">Reference proteome</keyword>
<comment type="subcellular location">
    <subcellularLocation>
        <location evidence="1">Nucleus</location>
    </subcellularLocation>
</comment>
<evidence type="ECO:0000256" key="1">
    <source>
        <dbReference type="ARBA" id="ARBA00004123"/>
    </source>
</evidence>
<evidence type="ECO:0000259" key="10">
    <source>
        <dbReference type="Pfam" id="PF07716"/>
    </source>
</evidence>
<feature type="region of interest" description="Disordered" evidence="9">
    <location>
        <begin position="611"/>
        <end position="702"/>
    </location>
</feature>
<feature type="domain" description="BZIP" evidence="10">
    <location>
        <begin position="91"/>
        <end position="136"/>
    </location>
</feature>
<evidence type="ECO:0000256" key="3">
    <source>
        <dbReference type="ARBA" id="ARBA00023015"/>
    </source>
</evidence>
<feature type="compositionally biased region" description="Low complexity" evidence="9">
    <location>
        <begin position="183"/>
        <end position="208"/>
    </location>
</feature>
<reference evidence="11 12" key="1">
    <citation type="journal article" date="2021" name="Elife">
        <title>Chloroplast acquisition without the gene transfer in kleptoplastic sea slugs, Plakobranchus ocellatus.</title>
        <authorList>
            <person name="Maeda T."/>
            <person name="Takahashi S."/>
            <person name="Yoshida T."/>
            <person name="Shimamura S."/>
            <person name="Takaki Y."/>
            <person name="Nagai Y."/>
            <person name="Toyoda A."/>
            <person name="Suzuki Y."/>
            <person name="Arimoto A."/>
            <person name="Ishii H."/>
            <person name="Satoh N."/>
            <person name="Nishiyama T."/>
            <person name="Hasebe M."/>
            <person name="Maruyama T."/>
            <person name="Minagawa J."/>
            <person name="Obokata J."/>
            <person name="Shigenobu S."/>
        </authorList>
    </citation>
    <scope>NUCLEOTIDE SEQUENCE [LARGE SCALE GENOMIC DNA]</scope>
</reference>
<feature type="compositionally biased region" description="Polar residues" evidence="9">
    <location>
        <begin position="613"/>
        <end position="630"/>
    </location>
</feature>
<dbReference type="PANTHER" id="PTHR21051:SF4">
    <property type="entry name" value="CAMP-RESPONSIVE ELEMENT-BINDING PROTEIN-LIKE 2"/>
    <property type="match status" value="1"/>
</dbReference>
<dbReference type="InterPro" id="IPR039250">
    <property type="entry name" value="CREBL2/REPTOR-BP"/>
</dbReference>
<protein>
    <submittedName>
        <fullName evidence="11">cAMP-responsive element-binding protein-like 2</fullName>
    </submittedName>
</protein>
<evidence type="ECO:0000256" key="7">
    <source>
        <dbReference type="ARBA" id="ARBA00023242"/>
    </source>
</evidence>
<keyword evidence="4" id="KW-0238">DNA-binding</keyword>
<dbReference type="PANTHER" id="PTHR21051">
    <property type="entry name" value="CAMP-RESPONSIVE ELEMENT-BINDING PROTEIN-LIKE 2"/>
    <property type="match status" value="1"/>
</dbReference>
<feature type="compositionally biased region" description="Low complexity" evidence="9">
    <location>
        <begin position="220"/>
        <end position="238"/>
    </location>
</feature>
<organism evidence="11 12">
    <name type="scientific">Plakobranchus ocellatus</name>
    <dbReference type="NCBI Taxonomy" id="259542"/>
    <lineage>
        <taxon>Eukaryota</taxon>
        <taxon>Metazoa</taxon>
        <taxon>Spiralia</taxon>
        <taxon>Lophotrochozoa</taxon>
        <taxon>Mollusca</taxon>
        <taxon>Gastropoda</taxon>
        <taxon>Heterobranchia</taxon>
        <taxon>Euthyneura</taxon>
        <taxon>Panpulmonata</taxon>
        <taxon>Sacoglossa</taxon>
        <taxon>Placobranchoidea</taxon>
        <taxon>Plakobranchidae</taxon>
        <taxon>Plakobranchus</taxon>
    </lineage>
</organism>
<feature type="compositionally biased region" description="Low complexity" evidence="9">
    <location>
        <begin position="759"/>
        <end position="787"/>
    </location>
</feature>
<evidence type="ECO:0000256" key="4">
    <source>
        <dbReference type="ARBA" id="ARBA00023125"/>
    </source>
</evidence>
<feature type="compositionally biased region" description="Low complexity" evidence="9">
    <location>
        <begin position="25"/>
        <end position="59"/>
    </location>
</feature>